<dbReference type="Proteomes" id="UP001158067">
    <property type="component" value="Unassembled WGS sequence"/>
</dbReference>
<evidence type="ECO:0000256" key="2">
    <source>
        <dbReference type="SAM" id="Phobius"/>
    </source>
</evidence>
<dbReference type="RefSeq" id="WP_283430448.1">
    <property type="nucleotide sequence ID" value="NZ_FXUG01000001.1"/>
</dbReference>
<gene>
    <name evidence="3" type="ORF">SAMN06265222_101188</name>
</gene>
<evidence type="ECO:0000313" key="3">
    <source>
        <dbReference type="EMBL" id="SMP38780.1"/>
    </source>
</evidence>
<keyword evidence="2" id="KW-1133">Transmembrane helix</keyword>
<evidence type="ECO:0000313" key="4">
    <source>
        <dbReference type="Proteomes" id="UP001158067"/>
    </source>
</evidence>
<organism evidence="3 4">
    <name type="scientific">Neorhodopirellula lusitana</name>
    <dbReference type="NCBI Taxonomy" id="445327"/>
    <lineage>
        <taxon>Bacteria</taxon>
        <taxon>Pseudomonadati</taxon>
        <taxon>Planctomycetota</taxon>
        <taxon>Planctomycetia</taxon>
        <taxon>Pirellulales</taxon>
        <taxon>Pirellulaceae</taxon>
        <taxon>Neorhodopirellula</taxon>
    </lineage>
</organism>
<feature type="region of interest" description="Disordered" evidence="1">
    <location>
        <begin position="1"/>
        <end position="29"/>
    </location>
</feature>
<keyword evidence="4" id="KW-1185">Reference proteome</keyword>
<sequence length="75" mass="8709">MNTDFDDDEFEEEDSDLAGDEDYDDEEDYQDFLRREFPDQYAGGSSGGNSLPSLWKWTTWGMLALLAIFWLLSIL</sequence>
<accession>A0ABY1PQ45</accession>
<name>A0ABY1PQ45_9BACT</name>
<keyword evidence="2" id="KW-0472">Membrane</keyword>
<reference evidence="3 4" key="1">
    <citation type="submission" date="2017-05" db="EMBL/GenBank/DDBJ databases">
        <authorList>
            <person name="Varghese N."/>
            <person name="Submissions S."/>
        </authorList>
    </citation>
    <scope>NUCLEOTIDE SEQUENCE [LARGE SCALE GENOMIC DNA]</scope>
    <source>
        <strain evidence="3 4">DSM 25457</strain>
    </source>
</reference>
<comment type="caution">
    <text evidence="3">The sequence shown here is derived from an EMBL/GenBank/DDBJ whole genome shotgun (WGS) entry which is preliminary data.</text>
</comment>
<evidence type="ECO:0000256" key="1">
    <source>
        <dbReference type="SAM" id="MobiDB-lite"/>
    </source>
</evidence>
<proteinExistence type="predicted"/>
<protein>
    <submittedName>
        <fullName evidence="3">Uncharacterized protein</fullName>
    </submittedName>
</protein>
<keyword evidence="2" id="KW-0812">Transmembrane</keyword>
<dbReference type="EMBL" id="FXUG01000001">
    <property type="protein sequence ID" value="SMP38780.1"/>
    <property type="molecule type" value="Genomic_DNA"/>
</dbReference>
<feature type="transmembrane region" description="Helical" evidence="2">
    <location>
        <begin position="54"/>
        <end position="72"/>
    </location>
</feature>